<feature type="transmembrane region" description="Helical" evidence="1">
    <location>
        <begin position="286"/>
        <end position="307"/>
    </location>
</feature>
<dbReference type="Proteomes" id="UP000254792">
    <property type="component" value="Chromosome"/>
</dbReference>
<reference evidence="2 3" key="1">
    <citation type="submission" date="2018-07" db="EMBL/GenBank/DDBJ databases">
        <title>Complete genome sequence of Spiroplasma alleghenense PLHS-1 (ATCC 51752).</title>
        <authorList>
            <person name="Chou L."/>
            <person name="Lee T.-Y."/>
            <person name="Tsai Y.-M."/>
            <person name="Kuo C.-H."/>
        </authorList>
    </citation>
    <scope>NUCLEOTIDE SEQUENCE [LARGE SCALE GENOMIC DNA]</scope>
    <source>
        <strain evidence="2 3">PLHS-1</strain>
    </source>
</reference>
<keyword evidence="1" id="KW-0472">Membrane</keyword>
<keyword evidence="3" id="KW-1185">Reference proteome</keyword>
<evidence type="ECO:0000313" key="2">
    <source>
        <dbReference type="EMBL" id="AXK51003.1"/>
    </source>
</evidence>
<gene>
    <name evidence="2" type="ORF">SALLE_v1c03290</name>
</gene>
<dbReference type="EMBL" id="CP031376">
    <property type="protein sequence ID" value="AXK51003.1"/>
    <property type="molecule type" value="Genomic_DNA"/>
</dbReference>
<feature type="transmembrane region" description="Helical" evidence="1">
    <location>
        <begin position="7"/>
        <end position="24"/>
    </location>
</feature>
<accession>A0A345Z324</accession>
<evidence type="ECO:0000256" key="1">
    <source>
        <dbReference type="SAM" id="Phobius"/>
    </source>
</evidence>
<protein>
    <submittedName>
        <fullName evidence="2">Uncharacterized protein</fullName>
    </submittedName>
</protein>
<proteinExistence type="predicted"/>
<dbReference type="KEGG" id="salx:SALLE_v1c03290"/>
<feature type="transmembrane region" description="Helical" evidence="1">
    <location>
        <begin position="249"/>
        <end position="274"/>
    </location>
</feature>
<feature type="transmembrane region" description="Helical" evidence="1">
    <location>
        <begin position="360"/>
        <end position="386"/>
    </location>
</feature>
<feature type="transmembrane region" description="Helical" evidence="1">
    <location>
        <begin position="44"/>
        <end position="66"/>
    </location>
</feature>
<evidence type="ECO:0000313" key="3">
    <source>
        <dbReference type="Proteomes" id="UP000254792"/>
    </source>
</evidence>
<keyword evidence="1" id="KW-0812">Transmembrane</keyword>
<keyword evidence="1" id="KW-1133">Transmembrane helix</keyword>
<feature type="transmembrane region" description="Helical" evidence="1">
    <location>
        <begin position="392"/>
        <end position="413"/>
    </location>
</feature>
<sequence>MRVITKKIVTTMFLLVLYFIYSAFLKEFQESNSVLFSLFDPFKLLILAFIFGIIVSTFNSIFLGWIKNISTYQKNRNSYLLTDFDQTIEGLKKAQVFLKSNKISELKNQLALLNKLTYRPIFMSVLINDLIKEIIAQKDLSSFEILIDKCILQISEIKSIEENRLQEHKKQALFDFKRSYEYNSQGSKFYIDYYENKQELNIKTKRSEWNLLALQMLRFYPILIFSVLISLIACMLFAPLAIFVIKKDIFIILATAFVFCSTCVAIIWHSIYLFKNKNSKILFKKAIIFYTILIIMALNLVWCFFNIKNSLSNNIATDSQERLFNFLFEILYCVLSTALLAYVFTTLIELFRDVYLNKIILWEGIIIPSVVFLTISLVNLLNIAVFNSAVTFNVNLLIMSIYWVSVWFMTPILKF</sequence>
<feature type="transmembrane region" description="Helical" evidence="1">
    <location>
        <begin position="327"/>
        <end position="348"/>
    </location>
</feature>
<dbReference type="AlphaFoldDB" id="A0A345Z324"/>
<dbReference type="RefSeq" id="WP_115557920.1">
    <property type="nucleotide sequence ID" value="NZ_CP031376.1"/>
</dbReference>
<name>A0A345Z324_9MOLU</name>
<dbReference type="OrthoDB" id="387590at2"/>
<organism evidence="2 3">
    <name type="scientific">Spiroplasma alleghenense</name>
    <dbReference type="NCBI Taxonomy" id="216931"/>
    <lineage>
        <taxon>Bacteria</taxon>
        <taxon>Bacillati</taxon>
        <taxon>Mycoplasmatota</taxon>
        <taxon>Mollicutes</taxon>
        <taxon>Entomoplasmatales</taxon>
        <taxon>Spiroplasmataceae</taxon>
        <taxon>Spiroplasma</taxon>
    </lineage>
</organism>
<feature type="transmembrane region" description="Helical" evidence="1">
    <location>
        <begin position="219"/>
        <end position="243"/>
    </location>
</feature>